<feature type="compositionally biased region" description="Basic and acidic residues" evidence="1">
    <location>
        <begin position="35"/>
        <end position="44"/>
    </location>
</feature>
<organism evidence="2 3">
    <name type="scientific">Morchella conica CCBAS932</name>
    <dbReference type="NCBI Taxonomy" id="1392247"/>
    <lineage>
        <taxon>Eukaryota</taxon>
        <taxon>Fungi</taxon>
        <taxon>Dikarya</taxon>
        <taxon>Ascomycota</taxon>
        <taxon>Pezizomycotina</taxon>
        <taxon>Pezizomycetes</taxon>
        <taxon>Pezizales</taxon>
        <taxon>Morchellaceae</taxon>
        <taxon>Morchella</taxon>
    </lineage>
</organism>
<reference evidence="2 3" key="1">
    <citation type="journal article" date="2018" name="Nat. Ecol. Evol.">
        <title>Pezizomycetes genomes reveal the molecular basis of ectomycorrhizal truffle lifestyle.</title>
        <authorList>
            <person name="Murat C."/>
            <person name="Payen T."/>
            <person name="Noel B."/>
            <person name="Kuo A."/>
            <person name="Morin E."/>
            <person name="Chen J."/>
            <person name="Kohler A."/>
            <person name="Krizsan K."/>
            <person name="Balestrini R."/>
            <person name="Da Silva C."/>
            <person name="Montanini B."/>
            <person name="Hainaut M."/>
            <person name="Levati E."/>
            <person name="Barry K.W."/>
            <person name="Belfiori B."/>
            <person name="Cichocki N."/>
            <person name="Clum A."/>
            <person name="Dockter R.B."/>
            <person name="Fauchery L."/>
            <person name="Guy J."/>
            <person name="Iotti M."/>
            <person name="Le Tacon F."/>
            <person name="Lindquist E.A."/>
            <person name="Lipzen A."/>
            <person name="Malagnac F."/>
            <person name="Mello A."/>
            <person name="Molinier V."/>
            <person name="Miyauchi S."/>
            <person name="Poulain J."/>
            <person name="Riccioni C."/>
            <person name="Rubini A."/>
            <person name="Sitrit Y."/>
            <person name="Splivallo R."/>
            <person name="Traeger S."/>
            <person name="Wang M."/>
            <person name="Zifcakova L."/>
            <person name="Wipf D."/>
            <person name="Zambonelli A."/>
            <person name="Paolocci F."/>
            <person name="Nowrousian M."/>
            <person name="Ottonello S."/>
            <person name="Baldrian P."/>
            <person name="Spatafora J.W."/>
            <person name="Henrissat B."/>
            <person name="Nagy L.G."/>
            <person name="Aury J.M."/>
            <person name="Wincker P."/>
            <person name="Grigoriev I.V."/>
            <person name="Bonfante P."/>
            <person name="Martin F.M."/>
        </authorList>
    </citation>
    <scope>NUCLEOTIDE SEQUENCE [LARGE SCALE GENOMIC DNA]</scope>
    <source>
        <strain evidence="2 3">CCBAS932</strain>
    </source>
</reference>
<dbReference type="EMBL" id="ML119117">
    <property type="protein sequence ID" value="RPB14524.1"/>
    <property type="molecule type" value="Genomic_DNA"/>
</dbReference>
<feature type="compositionally biased region" description="Acidic residues" evidence="1">
    <location>
        <begin position="646"/>
        <end position="655"/>
    </location>
</feature>
<evidence type="ECO:0000313" key="2">
    <source>
        <dbReference type="EMBL" id="RPB14524.1"/>
    </source>
</evidence>
<feature type="region of interest" description="Disordered" evidence="1">
    <location>
        <begin position="200"/>
        <end position="223"/>
    </location>
</feature>
<gene>
    <name evidence="2" type="ORF">P167DRAFT_572253</name>
</gene>
<evidence type="ECO:0000313" key="3">
    <source>
        <dbReference type="Proteomes" id="UP000277580"/>
    </source>
</evidence>
<feature type="region of interest" description="Disordered" evidence="1">
    <location>
        <begin position="35"/>
        <end position="56"/>
    </location>
</feature>
<dbReference type="AlphaFoldDB" id="A0A3N4KVD7"/>
<accession>A0A3N4KVD7</accession>
<sequence>MLRSPVLPTRRKTVKTYGKNSRSKAASFKVFQDAVDRDDTEKKSRPAIASSPPIVGQQISGSISGINLTDDLDDPFADPLSLPLTKSKIPDPIATSNHSDKRRALKATALREKSTNRPILIRSAAQIRETSETSTTSLLRQNIKNHRAKKQKFNNTPRVISDAKTPLRPQKHRYLKPEYEQRDFLEDQSPTKIRGYISQETESDRIHSEGPAIPGTLASDMDDNASTTSVTWVRERARDIFSGTRKAAGRVMGVAPSNAKRRDQKEELPKLKGIIKNGATKGSYGAINNHLQVTQKENIDFRGGHANDIFSKNKGSVSLHEYSREPLSHPEDCQNKDFGDEDPLGLHRTTNSSRQKNFWRSENIQDLLMLGSAKIQYTKKQKDCSSKYATGNEDPNSFQNSVNISPQGSIYDLSDNGMPSSSPLFKSTPNKEQCNLRSNKNPFYSDADSCKDMYMDGSLNERSSDEGNETTKCDEDEFLGENIHYKEKVKRNARSTESQHLILRAASSEDELYQAPYGCQALNDTGTFRKSVTGNGEGQVRRGVESYKKKNVKALDTAPTSRAIGDAPPKEFNQRQQHGKDIIHVGGSRTSRYVPVKGTVEGAGKKTDKSNRARIPLKKKPSGRIGKGGVGKETRKRKSSRGYEKLEDDDMDELQMDLPSMMI</sequence>
<name>A0A3N4KVD7_9PEZI</name>
<evidence type="ECO:0000256" key="1">
    <source>
        <dbReference type="SAM" id="MobiDB-lite"/>
    </source>
</evidence>
<proteinExistence type="predicted"/>
<protein>
    <submittedName>
        <fullName evidence="2">Uncharacterized protein</fullName>
    </submittedName>
</protein>
<feature type="region of interest" description="Disordered" evidence="1">
    <location>
        <begin position="1"/>
        <end position="20"/>
    </location>
</feature>
<feature type="region of interest" description="Disordered" evidence="1">
    <location>
        <begin position="601"/>
        <end position="663"/>
    </location>
</feature>
<keyword evidence="3" id="KW-1185">Reference proteome</keyword>
<dbReference type="Proteomes" id="UP000277580">
    <property type="component" value="Unassembled WGS sequence"/>
</dbReference>
<dbReference type="OrthoDB" id="5346998at2759"/>
<dbReference type="InParanoid" id="A0A3N4KVD7"/>